<organism evidence="2 3">
    <name type="scientific">Liparis tanakae</name>
    <name type="common">Tanaka's snailfish</name>
    <dbReference type="NCBI Taxonomy" id="230148"/>
    <lineage>
        <taxon>Eukaryota</taxon>
        <taxon>Metazoa</taxon>
        <taxon>Chordata</taxon>
        <taxon>Craniata</taxon>
        <taxon>Vertebrata</taxon>
        <taxon>Euteleostomi</taxon>
        <taxon>Actinopterygii</taxon>
        <taxon>Neopterygii</taxon>
        <taxon>Teleostei</taxon>
        <taxon>Neoteleostei</taxon>
        <taxon>Acanthomorphata</taxon>
        <taxon>Eupercaria</taxon>
        <taxon>Perciformes</taxon>
        <taxon>Cottioidei</taxon>
        <taxon>Cottales</taxon>
        <taxon>Liparidae</taxon>
        <taxon>Liparis</taxon>
    </lineage>
</organism>
<protein>
    <submittedName>
        <fullName evidence="2">Uncharacterized protein</fullName>
    </submittedName>
</protein>
<dbReference type="EMBL" id="SRLO01002582">
    <property type="protein sequence ID" value="TNN32622.1"/>
    <property type="molecule type" value="Genomic_DNA"/>
</dbReference>
<dbReference type="AlphaFoldDB" id="A0A4Z2EWJ8"/>
<proteinExistence type="predicted"/>
<feature type="region of interest" description="Disordered" evidence="1">
    <location>
        <begin position="56"/>
        <end position="92"/>
    </location>
</feature>
<accession>A0A4Z2EWJ8</accession>
<feature type="compositionally biased region" description="Basic and acidic residues" evidence="1">
    <location>
        <begin position="70"/>
        <end position="86"/>
    </location>
</feature>
<gene>
    <name evidence="2" type="ORF">EYF80_057213</name>
</gene>
<evidence type="ECO:0000313" key="3">
    <source>
        <dbReference type="Proteomes" id="UP000314294"/>
    </source>
</evidence>
<evidence type="ECO:0000256" key="1">
    <source>
        <dbReference type="SAM" id="MobiDB-lite"/>
    </source>
</evidence>
<reference evidence="2 3" key="1">
    <citation type="submission" date="2019-03" db="EMBL/GenBank/DDBJ databases">
        <title>First draft genome of Liparis tanakae, snailfish: a comprehensive survey of snailfish specific genes.</title>
        <authorList>
            <person name="Kim W."/>
            <person name="Song I."/>
            <person name="Jeong J.-H."/>
            <person name="Kim D."/>
            <person name="Kim S."/>
            <person name="Ryu S."/>
            <person name="Song J.Y."/>
            <person name="Lee S.K."/>
        </authorList>
    </citation>
    <scope>NUCLEOTIDE SEQUENCE [LARGE SCALE GENOMIC DNA]</scope>
    <source>
        <tissue evidence="2">Muscle</tissue>
    </source>
</reference>
<comment type="caution">
    <text evidence="2">The sequence shown here is derived from an EMBL/GenBank/DDBJ whole genome shotgun (WGS) entry which is preliminary data.</text>
</comment>
<evidence type="ECO:0000313" key="2">
    <source>
        <dbReference type="EMBL" id="TNN32622.1"/>
    </source>
</evidence>
<sequence length="92" mass="10095">MQHRAGTNQLAVISHVTSGWGRSHNTLHFCRCGVAGFGKAARGGRGEEQVLLQEQDLLEEPGHRATTSSRCEEPAGAERRETRGREEEEEGP</sequence>
<name>A0A4Z2EWJ8_9TELE</name>
<keyword evidence="3" id="KW-1185">Reference proteome</keyword>
<dbReference type="Proteomes" id="UP000314294">
    <property type="component" value="Unassembled WGS sequence"/>
</dbReference>